<reference evidence="2 4" key="2">
    <citation type="submission" date="2016-10" db="EMBL/GenBank/DDBJ databases">
        <authorList>
            <person name="de Groot N.N."/>
        </authorList>
    </citation>
    <scope>NUCLEOTIDE SEQUENCE [LARGE SCALE GENOMIC DNA]</scope>
    <source>
        <strain evidence="2 4">DSM 2895</strain>
    </source>
</reference>
<dbReference type="EMBL" id="FNED01000049">
    <property type="protein sequence ID" value="SDK33408.1"/>
    <property type="molecule type" value="Genomic_DNA"/>
</dbReference>
<dbReference type="Proteomes" id="UP000182836">
    <property type="component" value="Unassembled WGS sequence"/>
</dbReference>
<accession>A0A0D1X6H8</accession>
<dbReference type="AlphaFoldDB" id="A0A0D1X6H8"/>
<reference evidence="1 3" key="1">
    <citation type="submission" date="2015-07" db="EMBL/GenBank/DDBJ databases">
        <title>Fjat-14205 dsm 2895.</title>
        <authorList>
            <person name="Liu B."/>
            <person name="Wang J."/>
            <person name="Zhu Y."/>
            <person name="Liu G."/>
            <person name="Chen Q."/>
            <person name="Chen Z."/>
            <person name="Lan J."/>
            <person name="Che J."/>
            <person name="Ge C."/>
            <person name="Shi H."/>
            <person name="Pan Z."/>
            <person name="Liu X."/>
        </authorList>
    </citation>
    <scope>NUCLEOTIDE SEQUENCE [LARGE SCALE GENOMIC DNA]</scope>
    <source>
        <strain evidence="1 3">DSM 2895</strain>
    </source>
</reference>
<protein>
    <submittedName>
        <fullName evidence="1">Uncharacterized protein</fullName>
    </submittedName>
</protein>
<dbReference type="STRING" id="47500.AF333_06900"/>
<sequence length="102" mass="11443">MAEGTVIQPRYLDIIRDAADAAVAKSLVTINGEQKEFPIYRTLVDGYKIRKYIYIQNDTGHITNAVLLDHAGNQLAIKPHNVQKGTDGFVICFELEIKLEVK</sequence>
<dbReference type="EMBL" id="LGUG01000004">
    <property type="protein sequence ID" value="KON95248.1"/>
    <property type="molecule type" value="Genomic_DNA"/>
</dbReference>
<dbReference type="Proteomes" id="UP000037269">
    <property type="component" value="Unassembled WGS sequence"/>
</dbReference>
<dbReference type="GeneID" id="42304925"/>
<keyword evidence="3" id="KW-1185">Reference proteome</keyword>
<proteinExistence type="predicted"/>
<evidence type="ECO:0000313" key="1">
    <source>
        <dbReference type="EMBL" id="KON95248.1"/>
    </source>
</evidence>
<dbReference type="RefSeq" id="WP_043068836.1">
    <property type="nucleotide sequence ID" value="NZ_BJOA01000200.1"/>
</dbReference>
<organism evidence="1 3">
    <name type="scientific">Aneurinibacillus migulanus</name>
    <name type="common">Bacillus migulanus</name>
    <dbReference type="NCBI Taxonomy" id="47500"/>
    <lineage>
        <taxon>Bacteria</taxon>
        <taxon>Bacillati</taxon>
        <taxon>Bacillota</taxon>
        <taxon>Bacilli</taxon>
        <taxon>Bacillales</taxon>
        <taxon>Paenibacillaceae</taxon>
        <taxon>Aneurinibacillus group</taxon>
        <taxon>Aneurinibacillus</taxon>
    </lineage>
</organism>
<dbReference type="PATRIC" id="fig|47500.8.peg.4469"/>
<gene>
    <name evidence="1" type="ORF">AF333_06900</name>
    <name evidence="2" type="ORF">SAMN04487909_14941</name>
</gene>
<evidence type="ECO:0000313" key="3">
    <source>
        <dbReference type="Proteomes" id="UP000037269"/>
    </source>
</evidence>
<dbReference type="OrthoDB" id="2459563at2"/>
<evidence type="ECO:0000313" key="4">
    <source>
        <dbReference type="Proteomes" id="UP000182836"/>
    </source>
</evidence>
<evidence type="ECO:0000313" key="2">
    <source>
        <dbReference type="EMBL" id="SDK33408.1"/>
    </source>
</evidence>
<name>A0A0D1X6H8_ANEMI</name>